<dbReference type="InterPro" id="IPR012341">
    <property type="entry name" value="6hp_glycosidase-like_sf"/>
</dbReference>
<proteinExistence type="predicted"/>
<dbReference type="Gene3D" id="1.50.10.10">
    <property type="match status" value="1"/>
</dbReference>
<keyword evidence="3" id="KW-1185">Reference proteome</keyword>
<dbReference type="SMART" id="SM01260">
    <property type="entry name" value="LANC_like"/>
    <property type="match status" value="1"/>
</dbReference>
<dbReference type="InterPro" id="IPR011009">
    <property type="entry name" value="Kinase-like_dom_sf"/>
</dbReference>
<dbReference type="EMBL" id="BMEX01000022">
    <property type="protein sequence ID" value="GGA56954.1"/>
    <property type="molecule type" value="Genomic_DNA"/>
</dbReference>
<gene>
    <name evidence="2" type="primary">cylM</name>
    <name evidence="2" type="ORF">GCM10007416_32710</name>
</gene>
<dbReference type="Proteomes" id="UP000617979">
    <property type="component" value="Unassembled WGS sequence"/>
</dbReference>
<feature type="domain" description="Lantibiotic biosynthesis protein dehydration" evidence="1">
    <location>
        <begin position="212"/>
        <end position="586"/>
    </location>
</feature>
<organism evidence="2 3">
    <name type="scientific">Kroppenstedtia guangzhouensis</name>
    <dbReference type="NCBI Taxonomy" id="1274356"/>
    <lineage>
        <taxon>Bacteria</taxon>
        <taxon>Bacillati</taxon>
        <taxon>Bacillota</taxon>
        <taxon>Bacilli</taxon>
        <taxon>Bacillales</taxon>
        <taxon>Thermoactinomycetaceae</taxon>
        <taxon>Kroppenstedtia</taxon>
    </lineage>
</organism>
<dbReference type="CDD" id="cd04792">
    <property type="entry name" value="LanM-like"/>
    <property type="match status" value="1"/>
</dbReference>
<protein>
    <submittedName>
        <fullName evidence="2">Type 2 lantibiotic biosynthesis protein</fullName>
    </submittedName>
</protein>
<dbReference type="InterPro" id="IPR007822">
    <property type="entry name" value="LANC-like"/>
</dbReference>
<dbReference type="SUPFAM" id="SSF56112">
    <property type="entry name" value="Protein kinase-like (PK-like)"/>
    <property type="match status" value="1"/>
</dbReference>
<dbReference type="PRINTS" id="PR01950">
    <property type="entry name" value="LANCSUPER"/>
</dbReference>
<dbReference type="InterPro" id="IPR025410">
    <property type="entry name" value="Lant_dehyd"/>
</dbReference>
<evidence type="ECO:0000313" key="2">
    <source>
        <dbReference type="EMBL" id="GGA56954.1"/>
    </source>
</evidence>
<dbReference type="NCBIfam" id="TIGR03897">
    <property type="entry name" value="lanti_2_LanM"/>
    <property type="match status" value="1"/>
</dbReference>
<dbReference type="PANTHER" id="PTHR12736">
    <property type="entry name" value="LANC-LIKE PROTEIN"/>
    <property type="match status" value="1"/>
</dbReference>
<accession>A0ABQ1H4C6</accession>
<dbReference type="Pfam" id="PF05147">
    <property type="entry name" value="LANC_like"/>
    <property type="match status" value="1"/>
</dbReference>
<reference evidence="3" key="1">
    <citation type="journal article" date="2019" name="Int. J. Syst. Evol. Microbiol.">
        <title>The Global Catalogue of Microorganisms (GCM) 10K type strain sequencing project: providing services to taxonomists for standard genome sequencing and annotation.</title>
        <authorList>
            <consortium name="The Broad Institute Genomics Platform"/>
            <consortium name="The Broad Institute Genome Sequencing Center for Infectious Disease"/>
            <person name="Wu L."/>
            <person name="Ma J."/>
        </authorList>
    </citation>
    <scope>NUCLEOTIDE SEQUENCE [LARGE SCALE GENOMIC DNA]</scope>
    <source>
        <strain evidence="3">CGMCC 1.12404</strain>
    </source>
</reference>
<name>A0ABQ1H4C6_9BACL</name>
<evidence type="ECO:0000259" key="1">
    <source>
        <dbReference type="Pfam" id="PF13575"/>
    </source>
</evidence>
<dbReference type="RefSeq" id="WP_188433587.1">
    <property type="nucleotide sequence ID" value="NZ_BMEX01000022.1"/>
</dbReference>
<dbReference type="InterPro" id="IPR017146">
    <property type="entry name" value="Lanti_2_LanM"/>
</dbReference>
<comment type="caution">
    <text evidence="2">The sequence shown here is derived from an EMBL/GenBank/DDBJ whole genome shotgun (WGS) entry which is preliminary data.</text>
</comment>
<dbReference type="Pfam" id="PF13575">
    <property type="entry name" value="DUF4135"/>
    <property type="match status" value="1"/>
</dbReference>
<dbReference type="SUPFAM" id="SSF158745">
    <property type="entry name" value="LanC-like"/>
    <property type="match status" value="1"/>
</dbReference>
<sequence>MPFHISKSMYLDERIRSFPEKEPAGSDPDDYTLKRIQHWINGLANREDLFNQQLSLHKIDRRKLLHLIEHPHTDEELFNNDQWFEVKKALDSYDPQNPDLSPFLTRIISSSPQEPIQFFYFLLPFLNAGTIQLQDRLKRSHFSLISEQAVLSLIKSLGESLLRASMRTMFLELNIARISNKLQGDDPEKRYRDFAFRLLRDPSYLTSIFEQYPVLIRLMCLRVSQWVEKNTEIFERLEQDRKQLEETMFGRDCGKLVQVESGISDPHRGGRGVAILTFESGDKVVYKPRPLQVDQQFQELLSWYNHLKDDGLPLHILNLIDCGEYGWTEYIPHKGCDDEEEVRRFYRRLGQQLALLYAINAIDFHNENLIASGEHPVLIDLETLFYQDIYTEDNTDTAFQKCLKQLGESVLASNILPVMTLFNEVEGRGINISAMGNEDQLSPQKVNIISNSNTDSMKIQRDYQTIEAAKNSPTLQGKKLDLTRYTNDLIQGFDEGYHVLTSNKADLKHQVSLFSELRVRQILRPTYRYSSLLSVAFHPDYLRDGLDREMLFGKLWLDVEAYPVLKRVIATEKTDLLHGDIPYFTSKPGSTDLWDSRGQKIENFYKEPCMSRIMAKIDRMGEADHKEQKKIIKMSLLALNPGKTSKTLSFVPTVEDNFDRVAGMEEAKRIADYILERSIEGMDGSQPDICWIGMRLSDNAETLWRISPVGNDLYDGLSGIGLFFSHLYQITGEKSYRSAIEKMIVPIRSELRKISKLSNYQAVGAFTGATGYAYTFIHLANSLGNRELLEDFKPMVPLIREAARNDEALDFIDGAAGSLSVFLDLYHITGDDQYREVAVCLGDRLVEQASPQPEGVGWIIPSASQALPGFSHGVAGIAWSLMRLYKETKQENYLHTLQEGLRYERSFKKNNWVKDLDGLERMPCAWCHGAPGIVLSRLLLKEAGYEDEHLDHEIQTGLNALVQQGFGADHSLCHGDLGNADILLIASRVLKESKWREQARNVGNFVLRDIRESGWKTGIPGYMETCGLMVGLSGIGYGLLRMLEPEGVSSVLYLETPSTRL</sequence>
<dbReference type="PANTHER" id="PTHR12736:SF7">
    <property type="entry name" value="LANC-LIKE PROTEIN 3"/>
    <property type="match status" value="1"/>
</dbReference>
<dbReference type="PIRSF" id="PIRSF037228">
    <property type="entry name" value="Lant_mod_RumM"/>
    <property type="match status" value="1"/>
</dbReference>
<evidence type="ECO:0000313" key="3">
    <source>
        <dbReference type="Proteomes" id="UP000617979"/>
    </source>
</evidence>